<proteinExistence type="predicted"/>
<dbReference type="AlphaFoldDB" id="A0A645JNM4"/>
<dbReference type="EMBL" id="VSSQ01146652">
    <property type="protein sequence ID" value="MPN64976.1"/>
    <property type="molecule type" value="Genomic_DNA"/>
</dbReference>
<protein>
    <submittedName>
        <fullName evidence="1">Uncharacterized protein</fullName>
    </submittedName>
</protein>
<sequence length="100" mass="11289">MIATLYKREDRVCHRRRTARIERTAGAAFQFAHRFLKREVGISAATTIKQLTVCAIGGGEFFVLHGIKHQRRGALDNRVYRALGIAFIASGDDQLGFEFH</sequence>
<gene>
    <name evidence="1" type="ORF">SDC9_212755</name>
</gene>
<reference evidence="1" key="1">
    <citation type="submission" date="2019-08" db="EMBL/GenBank/DDBJ databases">
        <authorList>
            <person name="Kucharzyk K."/>
            <person name="Murdoch R.W."/>
            <person name="Higgins S."/>
            <person name="Loffler F."/>
        </authorList>
    </citation>
    <scope>NUCLEOTIDE SEQUENCE</scope>
</reference>
<organism evidence="1">
    <name type="scientific">bioreactor metagenome</name>
    <dbReference type="NCBI Taxonomy" id="1076179"/>
    <lineage>
        <taxon>unclassified sequences</taxon>
        <taxon>metagenomes</taxon>
        <taxon>ecological metagenomes</taxon>
    </lineage>
</organism>
<name>A0A645JNM4_9ZZZZ</name>
<evidence type="ECO:0000313" key="1">
    <source>
        <dbReference type="EMBL" id="MPN64976.1"/>
    </source>
</evidence>
<comment type="caution">
    <text evidence="1">The sequence shown here is derived from an EMBL/GenBank/DDBJ whole genome shotgun (WGS) entry which is preliminary data.</text>
</comment>
<accession>A0A645JNM4</accession>